<dbReference type="GeneID" id="14376915"/>
<dbReference type="InterPro" id="IPR040624">
    <property type="entry name" value="HalOD1"/>
</dbReference>
<organism evidence="3 4">
    <name type="scientific">Halovivax ruber (strain DSM 18193 / JCM 13892 / XH-70)</name>
    <dbReference type="NCBI Taxonomy" id="797302"/>
    <lineage>
        <taxon>Archaea</taxon>
        <taxon>Methanobacteriati</taxon>
        <taxon>Methanobacteriota</taxon>
        <taxon>Stenosarchaea group</taxon>
        <taxon>Halobacteria</taxon>
        <taxon>Halobacteriales</taxon>
        <taxon>Natrialbaceae</taxon>
        <taxon>Halovivax</taxon>
    </lineage>
</organism>
<evidence type="ECO:0000256" key="1">
    <source>
        <dbReference type="SAM" id="MobiDB-lite"/>
    </source>
</evidence>
<sequence>MADSVGVRIVSKIAAREGIDPSMLDPPLYDVIDPEALDAVFEPVAGTNRPNGKIQFEYAGYTVTVSADYSVTVDSNEARMGARPPTERSHDPEPVD</sequence>
<dbReference type="EMBL" id="CP003050">
    <property type="protein sequence ID" value="AGB16991.1"/>
    <property type="molecule type" value="Genomic_DNA"/>
</dbReference>
<dbReference type="HOGENOM" id="CLU_159738_3_1_2"/>
<proteinExistence type="predicted"/>
<evidence type="ECO:0000313" key="4">
    <source>
        <dbReference type="Proteomes" id="UP000010846"/>
    </source>
</evidence>
<dbReference type="Proteomes" id="UP000010846">
    <property type="component" value="Chromosome"/>
</dbReference>
<accession>L0IFJ3</accession>
<dbReference type="KEGG" id="hru:Halru_2407"/>
<dbReference type="eggNOG" id="arCOG08928">
    <property type="taxonomic scope" value="Archaea"/>
</dbReference>
<evidence type="ECO:0000259" key="2">
    <source>
        <dbReference type="Pfam" id="PF18545"/>
    </source>
</evidence>
<name>L0IFJ3_HALRX</name>
<dbReference type="Pfam" id="PF18545">
    <property type="entry name" value="HalOD1"/>
    <property type="match status" value="1"/>
</dbReference>
<dbReference type="RefSeq" id="WP_015301595.1">
    <property type="nucleotide sequence ID" value="NC_019964.1"/>
</dbReference>
<feature type="region of interest" description="Disordered" evidence="1">
    <location>
        <begin position="76"/>
        <end position="96"/>
    </location>
</feature>
<dbReference type="AlphaFoldDB" id="L0IFJ3"/>
<protein>
    <recommendedName>
        <fullName evidence="2">Halobacterial output domain-containing protein</fullName>
    </recommendedName>
</protein>
<reference evidence="3" key="1">
    <citation type="submission" date="2011-09" db="EMBL/GenBank/DDBJ databases">
        <title>Complete sequence of Halovivax ruber XH-70.</title>
        <authorList>
            <consortium name="US DOE Joint Genome Institute"/>
            <person name="Lucas S."/>
            <person name="Han J."/>
            <person name="Lapidus A."/>
            <person name="Cheng J.-F."/>
            <person name="Goodwin L."/>
            <person name="Pitluck S."/>
            <person name="Peters L."/>
            <person name="Mikhailova N."/>
            <person name="Davenport K."/>
            <person name="Detter J.C."/>
            <person name="Han C."/>
            <person name="Tapia R."/>
            <person name="Land M."/>
            <person name="Hauser L."/>
            <person name="Kyrpides N."/>
            <person name="Ivanova N."/>
            <person name="Pagani I."/>
            <person name="Sproer C."/>
            <person name="Anderson I."/>
            <person name="Woyke T."/>
        </authorList>
    </citation>
    <scope>NUCLEOTIDE SEQUENCE</scope>
    <source>
        <strain evidence="3">XH-70</strain>
    </source>
</reference>
<keyword evidence="4" id="KW-1185">Reference proteome</keyword>
<gene>
    <name evidence="3" type="ordered locus">Halru_2407</name>
</gene>
<evidence type="ECO:0000313" key="3">
    <source>
        <dbReference type="EMBL" id="AGB16991.1"/>
    </source>
</evidence>
<dbReference type="OrthoDB" id="205616at2157"/>
<feature type="compositionally biased region" description="Basic and acidic residues" evidence="1">
    <location>
        <begin position="85"/>
        <end position="96"/>
    </location>
</feature>
<feature type="domain" description="Halobacterial output" evidence="2">
    <location>
        <begin position="3"/>
        <end position="74"/>
    </location>
</feature>